<protein>
    <recommendedName>
        <fullName evidence="2">histidine kinase</fullName>
        <ecNumber evidence="2">2.7.13.3</ecNumber>
    </recommendedName>
</protein>
<gene>
    <name evidence="8" type="ORF">A2730_01205</name>
</gene>
<dbReference type="SMART" id="SM00387">
    <property type="entry name" value="HATPase_c"/>
    <property type="match status" value="1"/>
</dbReference>
<dbReference type="PROSITE" id="PS50109">
    <property type="entry name" value="HIS_KIN"/>
    <property type="match status" value="1"/>
</dbReference>
<dbReference type="SMART" id="SM00388">
    <property type="entry name" value="HisKA"/>
    <property type="match status" value="1"/>
</dbReference>
<dbReference type="Gene3D" id="1.10.287.130">
    <property type="match status" value="1"/>
</dbReference>
<evidence type="ECO:0000259" key="7">
    <source>
        <dbReference type="PROSITE" id="PS50109"/>
    </source>
</evidence>
<dbReference type="SUPFAM" id="SSF47384">
    <property type="entry name" value="Homodimeric domain of signal transducing histidine kinase"/>
    <property type="match status" value="1"/>
</dbReference>
<organism evidence="8 9">
    <name type="scientific">Candidatus Staskawiczbacteria bacterium RIFCSPHIGHO2_01_FULL_39_25</name>
    <dbReference type="NCBI Taxonomy" id="1802202"/>
    <lineage>
        <taxon>Bacteria</taxon>
        <taxon>Candidatus Staskawicziibacteriota</taxon>
    </lineage>
</organism>
<dbReference type="Gene3D" id="3.30.565.10">
    <property type="entry name" value="Histidine kinase-like ATPase, C-terminal domain"/>
    <property type="match status" value="1"/>
</dbReference>
<evidence type="ECO:0000256" key="6">
    <source>
        <dbReference type="ARBA" id="ARBA00023012"/>
    </source>
</evidence>
<evidence type="ECO:0000256" key="4">
    <source>
        <dbReference type="ARBA" id="ARBA00022679"/>
    </source>
</evidence>
<dbReference type="Gene3D" id="3.30.450.40">
    <property type="match status" value="1"/>
</dbReference>
<comment type="caution">
    <text evidence="8">The sequence shown here is derived from an EMBL/GenBank/DDBJ whole genome shotgun (WGS) entry which is preliminary data.</text>
</comment>
<dbReference type="InterPro" id="IPR036890">
    <property type="entry name" value="HATPase_C_sf"/>
</dbReference>
<dbReference type="EMBL" id="MHOO01000011">
    <property type="protein sequence ID" value="OGZ63887.1"/>
    <property type="molecule type" value="Genomic_DNA"/>
</dbReference>
<keyword evidence="6" id="KW-0902">Two-component regulatory system</keyword>
<name>A0A1G2HN04_9BACT</name>
<evidence type="ECO:0000256" key="1">
    <source>
        <dbReference type="ARBA" id="ARBA00000085"/>
    </source>
</evidence>
<dbReference type="GO" id="GO:0000155">
    <property type="term" value="F:phosphorelay sensor kinase activity"/>
    <property type="evidence" value="ECO:0007669"/>
    <property type="project" value="InterPro"/>
</dbReference>
<dbReference type="InterPro" id="IPR029016">
    <property type="entry name" value="GAF-like_dom_sf"/>
</dbReference>
<reference evidence="8 9" key="1">
    <citation type="journal article" date="2016" name="Nat. Commun.">
        <title>Thousands of microbial genomes shed light on interconnected biogeochemical processes in an aquifer system.</title>
        <authorList>
            <person name="Anantharaman K."/>
            <person name="Brown C.T."/>
            <person name="Hug L.A."/>
            <person name="Sharon I."/>
            <person name="Castelle C.J."/>
            <person name="Probst A.J."/>
            <person name="Thomas B.C."/>
            <person name="Singh A."/>
            <person name="Wilkins M.J."/>
            <person name="Karaoz U."/>
            <person name="Brodie E.L."/>
            <person name="Williams K.H."/>
            <person name="Hubbard S.S."/>
            <person name="Banfield J.F."/>
        </authorList>
    </citation>
    <scope>NUCLEOTIDE SEQUENCE [LARGE SCALE GENOMIC DNA]</scope>
</reference>
<dbReference type="InterPro" id="IPR003594">
    <property type="entry name" value="HATPase_dom"/>
</dbReference>
<dbReference type="InterPro" id="IPR004358">
    <property type="entry name" value="Sig_transdc_His_kin-like_C"/>
</dbReference>
<dbReference type="AlphaFoldDB" id="A0A1G2HN04"/>
<dbReference type="SUPFAM" id="SSF55781">
    <property type="entry name" value="GAF domain-like"/>
    <property type="match status" value="1"/>
</dbReference>
<dbReference type="Pfam" id="PF00512">
    <property type="entry name" value="HisKA"/>
    <property type="match status" value="1"/>
</dbReference>
<dbReference type="CDD" id="cd00082">
    <property type="entry name" value="HisKA"/>
    <property type="match status" value="1"/>
</dbReference>
<dbReference type="InterPro" id="IPR005467">
    <property type="entry name" value="His_kinase_dom"/>
</dbReference>
<evidence type="ECO:0000256" key="5">
    <source>
        <dbReference type="ARBA" id="ARBA00022777"/>
    </source>
</evidence>
<keyword evidence="3" id="KW-0597">Phosphoprotein</keyword>
<proteinExistence type="predicted"/>
<comment type="catalytic activity">
    <reaction evidence="1">
        <text>ATP + protein L-histidine = ADP + protein N-phospho-L-histidine.</text>
        <dbReference type="EC" id="2.7.13.3"/>
    </reaction>
</comment>
<dbReference type="InterPro" id="IPR050736">
    <property type="entry name" value="Sensor_HK_Regulatory"/>
</dbReference>
<dbReference type="FunFam" id="3.30.565.10:FF:000006">
    <property type="entry name" value="Sensor histidine kinase WalK"/>
    <property type="match status" value="1"/>
</dbReference>
<keyword evidence="5" id="KW-0418">Kinase</keyword>
<dbReference type="PRINTS" id="PR00344">
    <property type="entry name" value="BCTRLSENSOR"/>
</dbReference>
<dbReference type="EC" id="2.7.13.3" evidence="2"/>
<sequence length="458" mass="51873">MFGFGQRKKITEKLYEQNLELAVKNKTLSLLEKLYQTSVLTLMPEEMAREITDTIRKDLNLEFAGVLIFNKESDALIPLVFSKSERLVNTLQKLGFLLRDVTITNISKRDFFKQVVYAQKENITDNIEEVWEELVKQEHLQEIKKASHIKTVLLYPLIKGKEALGVLILGLNRDYQTLNTFEKASIKSFINVIALLLDKAYLYKDLQDSYEITKKAYAVEKQAKEELEQLDKIKDQFLAQTQHDLRTPLTSIMGYSDLLLGGTFGKLSKKTTEIIQKIQLLTNGMIKKANNFLDLAQFQLGKSAVELKPDVPVLSILEEIKTELEFKAQSKGVSLDLEKPKQELMINADREKLKAALFNIVDNSIKYTPKGGVTIKIENHTSVKIIISDTGIGISRERVGTIFETMFDRSEQAKKTATGIGVGLYLSTQIIKAHQGKVWAESEGEGKGSTFYIELPLV</sequence>
<evidence type="ECO:0000313" key="9">
    <source>
        <dbReference type="Proteomes" id="UP000176855"/>
    </source>
</evidence>
<evidence type="ECO:0000256" key="3">
    <source>
        <dbReference type="ARBA" id="ARBA00022553"/>
    </source>
</evidence>
<keyword evidence="4" id="KW-0808">Transferase</keyword>
<dbReference type="InterPro" id="IPR003661">
    <property type="entry name" value="HisK_dim/P_dom"/>
</dbReference>
<dbReference type="PANTHER" id="PTHR43711">
    <property type="entry name" value="TWO-COMPONENT HISTIDINE KINASE"/>
    <property type="match status" value="1"/>
</dbReference>
<dbReference type="STRING" id="1802202.A2730_01205"/>
<feature type="domain" description="Histidine kinase" evidence="7">
    <location>
        <begin position="240"/>
        <end position="458"/>
    </location>
</feature>
<accession>A0A1G2HN04</accession>
<dbReference type="PANTHER" id="PTHR43711:SF31">
    <property type="entry name" value="HISTIDINE KINASE"/>
    <property type="match status" value="1"/>
</dbReference>
<dbReference type="Pfam" id="PF02518">
    <property type="entry name" value="HATPase_c"/>
    <property type="match status" value="1"/>
</dbReference>
<dbReference type="SUPFAM" id="SSF55874">
    <property type="entry name" value="ATPase domain of HSP90 chaperone/DNA topoisomerase II/histidine kinase"/>
    <property type="match status" value="1"/>
</dbReference>
<dbReference type="InterPro" id="IPR036097">
    <property type="entry name" value="HisK_dim/P_sf"/>
</dbReference>
<dbReference type="Proteomes" id="UP000176855">
    <property type="component" value="Unassembled WGS sequence"/>
</dbReference>
<evidence type="ECO:0000313" key="8">
    <source>
        <dbReference type="EMBL" id="OGZ63887.1"/>
    </source>
</evidence>
<evidence type="ECO:0000256" key="2">
    <source>
        <dbReference type="ARBA" id="ARBA00012438"/>
    </source>
</evidence>